<dbReference type="SUPFAM" id="SSF56436">
    <property type="entry name" value="C-type lectin-like"/>
    <property type="match status" value="1"/>
</dbReference>
<evidence type="ECO:0000256" key="1">
    <source>
        <dbReference type="SAM" id="Coils"/>
    </source>
</evidence>
<protein>
    <submittedName>
        <fullName evidence="4">Serine/threonine-protein kinase pkn1</fullName>
        <ecNumber evidence="4">2.7.11.1</ecNumber>
    </submittedName>
</protein>
<name>A0A1H6FC95_9GAMM</name>
<dbReference type="Gene3D" id="3.90.1580.10">
    <property type="entry name" value="paralog of FGE (formylglycine-generating enzyme)"/>
    <property type="match status" value="1"/>
</dbReference>
<dbReference type="PANTHER" id="PTHR23150:SF35">
    <property type="entry name" value="BLL6746 PROTEIN"/>
    <property type="match status" value="1"/>
</dbReference>
<dbReference type="PANTHER" id="PTHR23150">
    <property type="entry name" value="SULFATASE MODIFYING FACTOR 1, 2"/>
    <property type="match status" value="1"/>
</dbReference>
<evidence type="ECO:0000259" key="3">
    <source>
        <dbReference type="Pfam" id="PF03781"/>
    </source>
</evidence>
<organism evidence="4 5">
    <name type="scientific">Candidatus Venteria ishoeyi</name>
    <dbReference type="NCBI Taxonomy" id="1899563"/>
    <lineage>
        <taxon>Bacteria</taxon>
        <taxon>Pseudomonadati</taxon>
        <taxon>Pseudomonadota</taxon>
        <taxon>Gammaproteobacteria</taxon>
        <taxon>Thiotrichales</taxon>
        <taxon>Thiotrichaceae</taxon>
        <taxon>Venteria</taxon>
    </lineage>
</organism>
<dbReference type="RefSeq" id="WP_286019380.1">
    <property type="nucleotide sequence ID" value="NZ_FMSV02000502.1"/>
</dbReference>
<dbReference type="InterPro" id="IPR011990">
    <property type="entry name" value="TPR-like_helical_dom_sf"/>
</dbReference>
<dbReference type="InterPro" id="IPR016187">
    <property type="entry name" value="CTDL_fold"/>
</dbReference>
<keyword evidence="5" id="KW-1185">Reference proteome</keyword>
<evidence type="ECO:0000313" key="4">
    <source>
        <dbReference type="EMBL" id="SEH06635.1"/>
    </source>
</evidence>
<dbReference type="EMBL" id="FMSV02000502">
    <property type="protein sequence ID" value="SEH06635.1"/>
    <property type="molecule type" value="Genomic_DNA"/>
</dbReference>
<dbReference type="SUPFAM" id="SSF48452">
    <property type="entry name" value="TPR-like"/>
    <property type="match status" value="1"/>
</dbReference>
<reference evidence="4 5" key="1">
    <citation type="submission" date="2016-10" db="EMBL/GenBank/DDBJ databases">
        <authorList>
            <person name="de Groot N.N."/>
        </authorList>
    </citation>
    <scope>NUCLEOTIDE SEQUENCE [LARGE SCALE GENOMIC DNA]</scope>
    <source>
        <strain evidence="4">MBHS1</strain>
    </source>
</reference>
<evidence type="ECO:0000256" key="2">
    <source>
        <dbReference type="SAM" id="MobiDB-lite"/>
    </source>
</evidence>
<gene>
    <name evidence="4" type="primary">pkn1_5</name>
    <name evidence="4" type="ORF">MBHS_02499</name>
</gene>
<feature type="coiled-coil region" evidence="1">
    <location>
        <begin position="90"/>
        <end position="165"/>
    </location>
</feature>
<proteinExistence type="predicted"/>
<sequence length="1006" mass="114820">MSKDLTPDPKRDINAIIKKIQQNTRHTPVYPVRQSSSDSPLMQGEQRPGILQNLKNGFKYVFANDKWLQDRRDKTARWLQISRERHDEAMQQKNQQFRTMELAISELQRQETQIFQAEERQRDRELQTYLAQAHDLMLQQEGEQNREMTRKLAALQRELQTREGQLNRENLLKMEMIRAEISKWAVERQREIQLELRHIDADLQRELRLEDRKTAIGTVKENKRLQNNPLCAQAEEILVGTPEQGIPPLIILLSPPTLKFDERGGGNPIGNSPLAQHFPLIEKKLAEAMHSLAELYARRNRPLRVIDGGWRSKAAHGHAAALQVFGEIKSEPGLLLESTVQSHEFFLNIGFWASGWQAPRYQAAVSLDWHEALYESVKTRILAWEAKQAGKSEQAIIKLYGQSAVDNFRHNLDIIAREQQCLEEDIDLTDIDRDYKISRSDSARLGRFLIATNLLHAALVIDEYFLLWVPFEQRQPPLSPLLPILLPAWFKDMEAESLAEFTALAVNFYQNLYAELGTQSPDDLPLLYLEYADTLAELPDKVWALRQLDNALGVLVSQRGENIDENTDLWAAMYTHLQETDVAWVALLNQVLEKIGDERDFDVAKACFERALQQAGSDDAAVLTRVVADFTQAIHVQADYRAAWLQRGLAYSALEQWVLAEQDFTQALTLADDAITRHQRAKTCFEQGKLVDAVADAEAATRQDAGLPDLAQDLRLFRATLAADEKRQREAMEAAELKRRKAEAAELKRRKVEAAERRKREDRTRAGNTFCDPLKSGGLAPEMMVIPAGSFQMGGTGHSDEKPIHPVNIAEPFAIGKYQVTFDNYDYYCQATGKNKPDDENWGRGKRPVINVSWQDAVNYCQWLSEQTGHEYRLPSEAEWEYACRAGSKQKYCFGDDEKILEDYAWYDANSGSKTHPVGEKKANAWELHDVHGNVWEWCQDHWHGNYKGAPDDGSAWESGGDNNRLLRGGCWDINTNSCRAAYRNNDVYGGNDRGFRVLCVVSART</sequence>
<feature type="compositionally biased region" description="Basic and acidic residues" evidence="2">
    <location>
        <begin position="754"/>
        <end position="765"/>
    </location>
</feature>
<dbReference type="InterPro" id="IPR051043">
    <property type="entry name" value="Sulfatase_Mod_Factor_Kinase"/>
</dbReference>
<dbReference type="GO" id="GO:0120147">
    <property type="term" value="F:formylglycine-generating oxidase activity"/>
    <property type="evidence" value="ECO:0007669"/>
    <property type="project" value="TreeGrafter"/>
</dbReference>
<feature type="region of interest" description="Disordered" evidence="2">
    <location>
        <begin position="754"/>
        <end position="773"/>
    </location>
</feature>
<keyword evidence="4" id="KW-0418">Kinase</keyword>
<dbReference type="Pfam" id="PF03781">
    <property type="entry name" value="FGE-sulfatase"/>
    <property type="match status" value="1"/>
</dbReference>
<dbReference type="InterPro" id="IPR042095">
    <property type="entry name" value="SUMF_sf"/>
</dbReference>
<keyword evidence="4" id="KW-0808">Transferase</keyword>
<dbReference type="Gene3D" id="1.25.40.10">
    <property type="entry name" value="Tetratricopeptide repeat domain"/>
    <property type="match status" value="1"/>
</dbReference>
<dbReference type="AlphaFoldDB" id="A0A1H6FC95"/>
<feature type="domain" description="Sulfatase-modifying factor enzyme-like" evidence="3">
    <location>
        <begin position="780"/>
        <end position="998"/>
    </location>
</feature>
<keyword evidence="1" id="KW-0175">Coiled coil</keyword>
<dbReference type="GO" id="GO:0004674">
    <property type="term" value="F:protein serine/threonine kinase activity"/>
    <property type="evidence" value="ECO:0007669"/>
    <property type="project" value="UniProtKB-EC"/>
</dbReference>
<dbReference type="Proteomes" id="UP000236724">
    <property type="component" value="Unassembled WGS sequence"/>
</dbReference>
<dbReference type="InterPro" id="IPR005532">
    <property type="entry name" value="SUMF_dom"/>
</dbReference>
<dbReference type="EC" id="2.7.11.1" evidence="4"/>
<accession>A0A1H6FC95</accession>
<evidence type="ECO:0000313" key="5">
    <source>
        <dbReference type="Proteomes" id="UP000236724"/>
    </source>
</evidence>